<dbReference type="RefSeq" id="XP_070489505.1">
    <property type="nucleotide sequence ID" value="XM_070633404.1"/>
</dbReference>
<feature type="transmembrane region" description="Helical" evidence="4">
    <location>
        <begin position="353"/>
        <end position="374"/>
    </location>
</feature>
<accession>A0ABM4QJ86</accession>
<dbReference type="InterPro" id="IPR013151">
    <property type="entry name" value="Immunoglobulin_dom"/>
</dbReference>
<evidence type="ECO:0000259" key="6">
    <source>
        <dbReference type="SMART" id="SM00409"/>
    </source>
</evidence>
<evidence type="ECO:0000256" key="1">
    <source>
        <dbReference type="ARBA" id="ARBA00023157"/>
    </source>
</evidence>
<evidence type="ECO:0000256" key="4">
    <source>
        <dbReference type="SAM" id="Phobius"/>
    </source>
</evidence>
<feature type="chain" id="PRO_5047433142" evidence="5">
    <location>
        <begin position="22"/>
        <end position="443"/>
    </location>
</feature>
<evidence type="ECO:0000313" key="8">
    <source>
        <dbReference type="RefSeq" id="XP_070489505.1"/>
    </source>
</evidence>
<dbReference type="InterPro" id="IPR036179">
    <property type="entry name" value="Ig-like_dom_sf"/>
</dbReference>
<dbReference type="SMART" id="SM00409">
    <property type="entry name" value="IG"/>
    <property type="match status" value="2"/>
</dbReference>
<feature type="compositionally biased region" description="Basic and acidic residues" evidence="3">
    <location>
        <begin position="306"/>
        <end position="315"/>
    </location>
</feature>
<keyword evidence="4" id="KW-1133">Transmembrane helix</keyword>
<evidence type="ECO:0000256" key="2">
    <source>
        <dbReference type="ARBA" id="ARBA00023319"/>
    </source>
</evidence>
<sequence length="443" mass="48617">MSLVLPSLLCLGLYLGQSTQAQKGNLSPPRITALPGSTVGPKSPVTILCQGPADAEEYVISKVGSPEPSDREKQLLSKTINSFRIAEMTPDRAGLYHCSYQSGGSWSQFSEPLQLVMTGAYDKPLLSSMTGTVVASGENAKLQCFSTLKFEAFILSKEHGDRIIQSQLVSHQGGNHEAVFLLNQVSSTQTGTYRCYGLFEHYPYVWSRPSDPLHLQVREAPDYPDPMNPQHSTEAPDYPDPMNPRHSTEAPDYPDPINPQHSTEAPDYPDPMNLQHSAEAPDYPDPMNPQHSTEALGLRGPMNPRHSKESPDRGDPMNTRNSTESPDRGDPTNPQNSTASPDNQNSWEKYQNILIGVPVAITLLLLLLLLLFIFHRCKAKNNAARKERQLKDGPTDGQASEAVDPQEVTYSQVTCSVPTQGTAATPSLPRQTQTSEYAILALK</sequence>
<evidence type="ECO:0000313" key="7">
    <source>
        <dbReference type="Proteomes" id="UP001652662"/>
    </source>
</evidence>
<dbReference type="SUPFAM" id="SSF48726">
    <property type="entry name" value="Immunoglobulin"/>
    <property type="match status" value="2"/>
</dbReference>
<feature type="compositionally biased region" description="Polar residues" evidence="3">
    <location>
        <begin position="332"/>
        <end position="344"/>
    </location>
</feature>
<feature type="signal peptide" evidence="5">
    <location>
        <begin position="1"/>
        <end position="21"/>
    </location>
</feature>
<evidence type="ECO:0000256" key="5">
    <source>
        <dbReference type="SAM" id="SignalP"/>
    </source>
</evidence>
<keyword evidence="4" id="KW-0472">Membrane</keyword>
<dbReference type="Proteomes" id="UP001652662">
    <property type="component" value="Chromosome 9"/>
</dbReference>
<keyword evidence="2" id="KW-0393">Immunoglobulin domain</keyword>
<feature type="region of interest" description="Disordered" evidence="3">
    <location>
        <begin position="384"/>
        <end position="411"/>
    </location>
</feature>
<gene>
    <name evidence="8" type="primary">LOC103554733</name>
</gene>
<protein>
    <submittedName>
        <fullName evidence="8">Leukocyte immunoglobulin-like receptor subfamily A member 5 isoform X1</fullName>
    </submittedName>
</protein>
<dbReference type="InterPro" id="IPR050412">
    <property type="entry name" value="Ig-like_Receptors_ImmuneReg"/>
</dbReference>
<dbReference type="GeneID" id="103554733"/>
<keyword evidence="1" id="KW-1015">Disulfide bond</keyword>
<keyword evidence="5" id="KW-0732">Signal</keyword>
<feature type="domain" description="Immunoglobulin" evidence="6">
    <location>
        <begin position="34"/>
        <end position="118"/>
    </location>
</feature>
<feature type="compositionally biased region" description="Basic and acidic residues" evidence="3">
    <location>
        <begin position="384"/>
        <end position="394"/>
    </location>
</feature>
<proteinExistence type="predicted"/>
<organism evidence="7 8">
    <name type="scientific">Equus przewalskii</name>
    <name type="common">Przewalski's horse</name>
    <name type="synonym">Equus caballus przewalskii</name>
    <dbReference type="NCBI Taxonomy" id="9798"/>
    <lineage>
        <taxon>Eukaryota</taxon>
        <taxon>Metazoa</taxon>
        <taxon>Chordata</taxon>
        <taxon>Craniata</taxon>
        <taxon>Vertebrata</taxon>
        <taxon>Euteleostomi</taxon>
        <taxon>Mammalia</taxon>
        <taxon>Eutheria</taxon>
        <taxon>Laurasiatheria</taxon>
        <taxon>Perissodactyla</taxon>
        <taxon>Equidae</taxon>
        <taxon>Equus</taxon>
    </lineage>
</organism>
<dbReference type="PANTHER" id="PTHR11738">
    <property type="entry name" value="MHC CLASS I NK CELL RECEPTOR"/>
    <property type="match status" value="1"/>
</dbReference>
<keyword evidence="7" id="KW-1185">Reference proteome</keyword>
<dbReference type="Gene3D" id="2.60.40.10">
    <property type="entry name" value="Immunoglobulins"/>
    <property type="match status" value="2"/>
</dbReference>
<feature type="region of interest" description="Disordered" evidence="3">
    <location>
        <begin position="216"/>
        <end position="344"/>
    </location>
</feature>
<dbReference type="Pfam" id="PF00047">
    <property type="entry name" value="ig"/>
    <property type="match status" value="1"/>
</dbReference>
<dbReference type="PANTHER" id="PTHR11738:SF172">
    <property type="entry name" value="IG-LIKE DOMAIN-CONTAINING PROTEIN"/>
    <property type="match status" value="1"/>
</dbReference>
<keyword evidence="4" id="KW-0812">Transmembrane</keyword>
<name>A0ABM4QJ86_EQUPR</name>
<dbReference type="InterPro" id="IPR013783">
    <property type="entry name" value="Ig-like_fold"/>
</dbReference>
<dbReference type="InterPro" id="IPR003599">
    <property type="entry name" value="Ig_sub"/>
</dbReference>
<feature type="domain" description="Immunoglobulin" evidence="6">
    <location>
        <begin position="129"/>
        <end position="218"/>
    </location>
</feature>
<reference evidence="8" key="1">
    <citation type="submission" date="2025-08" db="UniProtKB">
        <authorList>
            <consortium name="RefSeq"/>
        </authorList>
    </citation>
    <scope>IDENTIFICATION</scope>
    <source>
        <tissue evidence="8">Blood</tissue>
    </source>
</reference>
<evidence type="ECO:0000256" key="3">
    <source>
        <dbReference type="SAM" id="MobiDB-lite"/>
    </source>
</evidence>